<dbReference type="Gene3D" id="2.60.120.200">
    <property type="match status" value="1"/>
</dbReference>
<dbReference type="STRING" id="74649.A0A2P6PUA5"/>
<evidence type="ECO:0000256" key="2">
    <source>
        <dbReference type="ARBA" id="ARBA00023295"/>
    </source>
</evidence>
<keyword evidence="6" id="KW-1185">Reference proteome</keyword>
<dbReference type="GO" id="GO:0016762">
    <property type="term" value="F:xyloglucan:xyloglucosyl transferase activity"/>
    <property type="evidence" value="ECO:0007669"/>
    <property type="project" value="UniProtKB-EC"/>
</dbReference>
<dbReference type="EC" id="2.4.1.207" evidence="5"/>
<keyword evidence="3" id="KW-0732">Signal</keyword>
<dbReference type="InterPro" id="IPR013320">
    <property type="entry name" value="ConA-like_dom_sf"/>
</dbReference>
<accession>A0A2P6PUA5</accession>
<dbReference type="PROSITE" id="PS51762">
    <property type="entry name" value="GH16_2"/>
    <property type="match status" value="1"/>
</dbReference>
<proteinExistence type="predicted"/>
<organism evidence="5 6">
    <name type="scientific">Rosa chinensis</name>
    <name type="common">China rose</name>
    <dbReference type="NCBI Taxonomy" id="74649"/>
    <lineage>
        <taxon>Eukaryota</taxon>
        <taxon>Viridiplantae</taxon>
        <taxon>Streptophyta</taxon>
        <taxon>Embryophyta</taxon>
        <taxon>Tracheophyta</taxon>
        <taxon>Spermatophyta</taxon>
        <taxon>Magnoliopsida</taxon>
        <taxon>eudicotyledons</taxon>
        <taxon>Gunneridae</taxon>
        <taxon>Pentapetalae</taxon>
        <taxon>rosids</taxon>
        <taxon>fabids</taxon>
        <taxon>Rosales</taxon>
        <taxon>Rosaceae</taxon>
        <taxon>Rosoideae</taxon>
        <taxon>Rosoideae incertae sedis</taxon>
        <taxon>Rosa</taxon>
    </lineage>
</organism>
<evidence type="ECO:0000259" key="4">
    <source>
        <dbReference type="PROSITE" id="PS51762"/>
    </source>
</evidence>
<dbReference type="EMBL" id="PDCK01000044">
    <property type="protein sequence ID" value="PRQ25512.1"/>
    <property type="molecule type" value="Genomic_DNA"/>
</dbReference>
<feature type="chain" id="PRO_5015107118" evidence="3">
    <location>
        <begin position="31"/>
        <end position="177"/>
    </location>
</feature>
<dbReference type="Gramene" id="PRQ25512">
    <property type="protein sequence ID" value="PRQ25512"/>
    <property type="gene ID" value="RchiOBHm_Chr6g0284491"/>
</dbReference>
<feature type="domain" description="GH16" evidence="4">
    <location>
        <begin position="1"/>
        <end position="177"/>
    </location>
</feature>
<sequence length="177" mass="20689">MLCNLSESYMMRLSLVFFLALVVMKHTSEAADNVSFDETYVVRCGNDHISKLDQGREVQLSLDFISHPDSKPGNHDELDFEFLGTDGPVYSLQTNIFANDNGKREQRLHLWFDPTKNFLKYGILWNHRQVVFFVDNIPIRVFKNNTRLAARYPSQQMSVEGSIWNIWRILGIKWEKD</sequence>
<evidence type="ECO:0000313" key="5">
    <source>
        <dbReference type="EMBL" id="PRQ25512.1"/>
    </source>
</evidence>
<gene>
    <name evidence="5" type="ORF">RchiOBHm_Chr6g0284491</name>
</gene>
<protein>
    <submittedName>
        <fullName evidence="5">Putative xyloglucan:xyloglucosyl transferase</fullName>
        <ecNumber evidence="5">2.4.1.207</ecNumber>
    </submittedName>
</protein>
<keyword evidence="1" id="KW-0378">Hydrolase</keyword>
<evidence type="ECO:0000313" key="6">
    <source>
        <dbReference type="Proteomes" id="UP000238479"/>
    </source>
</evidence>
<keyword evidence="2" id="KW-0326">Glycosidase</keyword>
<evidence type="ECO:0000256" key="3">
    <source>
        <dbReference type="SAM" id="SignalP"/>
    </source>
</evidence>
<dbReference type="Proteomes" id="UP000238479">
    <property type="component" value="Chromosome 6"/>
</dbReference>
<reference evidence="5 6" key="1">
    <citation type="journal article" date="2018" name="Nat. Genet.">
        <title>The Rosa genome provides new insights in the design of modern roses.</title>
        <authorList>
            <person name="Bendahmane M."/>
        </authorList>
    </citation>
    <scope>NUCLEOTIDE SEQUENCE [LARGE SCALE GENOMIC DNA]</scope>
    <source>
        <strain evidence="6">cv. Old Blush</strain>
    </source>
</reference>
<dbReference type="SUPFAM" id="SSF49899">
    <property type="entry name" value="Concanavalin A-like lectins/glucanases"/>
    <property type="match status" value="1"/>
</dbReference>
<dbReference type="InterPro" id="IPR044791">
    <property type="entry name" value="Beta-glucanase/XTH"/>
</dbReference>
<dbReference type="PANTHER" id="PTHR31062">
    <property type="entry name" value="XYLOGLUCAN ENDOTRANSGLUCOSYLASE/HYDROLASE PROTEIN 8-RELATED"/>
    <property type="match status" value="1"/>
</dbReference>
<dbReference type="AlphaFoldDB" id="A0A2P6PUA5"/>
<comment type="caution">
    <text evidence="5">The sequence shown here is derived from an EMBL/GenBank/DDBJ whole genome shotgun (WGS) entry which is preliminary data.</text>
</comment>
<keyword evidence="5" id="KW-0808">Transferase</keyword>
<feature type="signal peptide" evidence="3">
    <location>
        <begin position="1"/>
        <end position="30"/>
    </location>
</feature>
<dbReference type="GO" id="GO:0005975">
    <property type="term" value="P:carbohydrate metabolic process"/>
    <property type="evidence" value="ECO:0007669"/>
    <property type="project" value="InterPro"/>
</dbReference>
<dbReference type="Pfam" id="PF00722">
    <property type="entry name" value="Glyco_hydro_16"/>
    <property type="match status" value="1"/>
</dbReference>
<keyword evidence="5" id="KW-0328">Glycosyltransferase</keyword>
<dbReference type="GO" id="GO:0004553">
    <property type="term" value="F:hydrolase activity, hydrolyzing O-glycosyl compounds"/>
    <property type="evidence" value="ECO:0007669"/>
    <property type="project" value="InterPro"/>
</dbReference>
<dbReference type="OMA" id="WNIWRIL"/>
<name>A0A2P6PUA5_ROSCH</name>
<evidence type="ECO:0000256" key="1">
    <source>
        <dbReference type="ARBA" id="ARBA00022801"/>
    </source>
</evidence>
<dbReference type="InterPro" id="IPR000757">
    <property type="entry name" value="Beta-glucanase-like"/>
</dbReference>